<gene>
    <name evidence="4" type="ORF">UFOVP1114_2</name>
    <name evidence="5" type="ORF">UFOVP1386_2</name>
    <name evidence="6" type="ORF">UFOVP1479_6</name>
    <name evidence="7" type="ORF">UFOVP1564_8</name>
    <name evidence="1" type="ORF">UFOVP310_8</name>
    <name evidence="2" type="ORF">UFOVP619_25</name>
    <name evidence="3" type="ORF">UFOVP947_9</name>
</gene>
<evidence type="ECO:0000313" key="6">
    <source>
        <dbReference type="EMBL" id="CAB4215257.1"/>
    </source>
</evidence>
<protein>
    <submittedName>
        <fullName evidence="1">Uncharacterized protein</fullName>
    </submittedName>
</protein>
<dbReference type="EMBL" id="LR797340">
    <property type="protein sequence ID" value="CAB4203871.1"/>
    <property type="molecule type" value="Genomic_DNA"/>
</dbReference>
<evidence type="ECO:0000313" key="7">
    <source>
        <dbReference type="EMBL" id="CAB5229677.1"/>
    </source>
</evidence>
<dbReference type="EMBL" id="LR798416">
    <property type="protein sequence ID" value="CAB5229677.1"/>
    <property type="molecule type" value="Genomic_DNA"/>
</dbReference>
<dbReference type="EMBL" id="LR796325">
    <property type="protein sequence ID" value="CAB4136829.1"/>
    <property type="molecule type" value="Genomic_DNA"/>
</dbReference>
<evidence type="ECO:0000313" key="3">
    <source>
        <dbReference type="EMBL" id="CAB4172828.1"/>
    </source>
</evidence>
<dbReference type="EMBL" id="LR796895">
    <property type="protein sequence ID" value="CAB4172828.1"/>
    <property type="molecule type" value="Genomic_DNA"/>
</dbReference>
<accession>A0A6J5LYH5</accession>
<evidence type="ECO:0000313" key="5">
    <source>
        <dbReference type="EMBL" id="CAB4203871.1"/>
    </source>
</evidence>
<evidence type="ECO:0000313" key="1">
    <source>
        <dbReference type="EMBL" id="CAB4136829.1"/>
    </source>
</evidence>
<reference evidence="1" key="1">
    <citation type="submission" date="2020-04" db="EMBL/GenBank/DDBJ databases">
        <authorList>
            <person name="Chiriac C."/>
            <person name="Salcher M."/>
            <person name="Ghai R."/>
            <person name="Kavagutti S V."/>
        </authorList>
    </citation>
    <scope>NUCLEOTIDE SEQUENCE</scope>
</reference>
<dbReference type="EMBL" id="LR797070">
    <property type="protein sequence ID" value="CAB4184384.1"/>
    <property type="molecule type" value="Genomic_DNA"/>
</dbReference>
<proteinExistence type="predicted"/>
<name>A0A6J5LYH5_9CAUD</name>
<dbReference type="EMBL" id="LR796589">
    <property type="protein sequence ID" value="CAB4152568.1"/>
    <property type="molecule type" value="Genomic_DNA"/>
</dbReference>
<dbReference type="EMBL" id="LR797427">
    <property type="protein sequence ID" value="CAB4215257.1"/>
    <property type="molecule type" value="Genomic_DNA"/>
</dbReference>
<organism evidence="1">
    <name type="scientific">uncultured Caudovirales phage</name>
    <dbReference type="NCBI Taxonomy" id="2100421"/>
    <lineage>
        <taxon>Viruses</taxon>
        <taxon>Duplodnaviria</taxon>
        <taxon>Heunggongvirae</taxon>
        <taxon>Uroviricota</taxon>
        <taxon>Caudoviricetes</taxon>
        <taxon>Peduoviridae</taxon>
        <taxon>Maltschvirus</taxon>
        <taxon>Maltschvirus maltsch</taxon>
    </lineage>
</organism>
<evidence type="ECO:0000313" key="4">
    <source>
        <dbReference type="EMBL" id="CAB4184384.1"/>
    </source>
</evidence>
<sequence length="109" mass="12770">MVIKTNFMSYYKLELDLRTEAETQQLLQQLSDNLLLPIEPTQVWRSNRTAPFLQIIGTDIYIRHLRDISDMERNRLIDIANNTLFNIESDGIIVTIPNKVGSLTFKFFH</sequence>
<evidence type="ECO:0000313" key="2">
    <source>
        <dbReference type="EMBL" id="CAB4152568.1"/>
    </source>
</evidence>